<comment type="caution">
    <text evidence="2">The sequence shown here is derived from an EMBL/GenBank/DDBJ whole genome shotgun (WGS) entry which is preliminary data.</text>
</comment>
<organism evidence="2 3">
    <name type="scientific">Duganella aceris</name>
    <dbReference type="NCBI Taxonomy" id="2703883"/>
    <lineage>
        <taxon>Bacteria</taxon>
        <taxon>Pseudomonadati</taxon>
        <taxon>Pseudomonadota</taxon>
        <taxon>Betaproteobacteria</taxon>
        <taxon>Burkholderiales</taxon>
        <taxon>Oxalobacteraceae</taxon>
        <taxon>Telluria group</taxon>
        <taxon>Duganella</taxon>
    </lineage>
</organism>
<evidence type="ECO:0000313" key="2">
    <source>
        <dbReference type="EMBL" id="NGZ84742.1"/>
    </source>
</evidence>
<evidence type="ECO:0000313" key="3">
    <source>
        <dbReference type="Proteomes" id="UP000666369"/>
    </source>
</evidence>
<sequence>MATTKKITYGYDARNRLKTTTYGDASPAISRIFFDDGLPAKVSSNGTVWTYTYNKRRLPEQESRAYAGKTYNIGRAYDANGAPTSLSYPGASALSVNFAPNPTRWARRRRSAVTPPTSPTRRTAL</sequence>
<dbReference type="Gene3D" id="2.180.10.10">
    <property type="entry name" value="RHS repeat-associated core"/>
    <property type="match status" value="1"/>
</dbReference>
<reference evidence="2 3" key="1">
    <citation type="submission" date="2020-01" db="EMBL/GenBank/DDBJ databases">
        <authorList>
            <person name="Lee S.D."/>
        </authorList>
    </citation>
    <scope>NUCLEOTIDE SEQUENCE [LARGE SCALE GENOMIC DNA]</scope>
    <source>
        <strain evidence="2 3">SAP-35</strain>
    </source>
</reference>
<dbReference type="Proteomes" id="UP000666369">
    <property type="component" value="Unassembled WGS sequence"/>
</dbReference>
<feature type="region of interest" description="Disordered" evidence="1">
    <location>
        <begin position="105"/>
        <end position="125"/>
    </location>
</feature>
<name>A0ABX0FJP4_9BURK</name>
<evidence type="ECO:0008006" key="4">
    <source>
        <dbReference type="Google" id="ProtNLM"/>
    </source>
</evidence>
<dbReference type="RefSeq" id="WP_166102235.1">
    <property type="nucleotide sequence ID" value="NZ_JAADJT010000004.1"/>
</dbReference>
<evidence type="ECO:0000256" key="1">
    <source>
        <dbReference type="SAM" id="MobiDB-lite"/>
    </source>
</evidence>
<dbReference type="EMBL" id="JAADJT010000004">
    <property type="protein sequence ID" value="NGZ84742.1"/>
    <property type="molecule type" value="Genomic_DNA"/>
</dbReference>
<proteinExistence type="predicted"/>
<protein>
    <recommendedName>
        <fullName evidence="4">RHS repeat protein</fullName>
    </recommendedName>
</protein>
<gene>
    <name evidence="2" type="ORF">GW587_10785</name>
</gene>
<reference evidence="3" key="2">
    <citation type="submission" date="2023-07" db="EMBL/GenBank/DDBJ databases">
        <title>Duganella aceri sp. nov., isolated from tree sap.</title>
        <authorList>
            <person name="Kim I.S."/>
        </authorList>
    </citation>
    <scope>NUCLEOTIDE SEQUENCE [LARGE SCALE GENOMIC DNA]</scope>
    <source>
        <strain evidence="3">SAP-35</strain>
    </source>
</reference>
<keyword evidence="3" id="KW-1185">Reference proteome</keyword>
<accession>A0ABX0FJP4</accession>